<dbReference type="Gene3D" id="2.130.10.10">
    <property type="entry name" value="YVTN repeat-like/Quinoprotein amine dehydrogenase"/>
    <property type="match status" value="1"/>
</dbReference>
<keyword evidence="2" id="KW-0732">Signal</keyword>
<dbReference type="GeneID" id="63721808"/>
<evidence type="ECO:0000256" key="1">
    <source>
        <dbReference type="ARBA" id="ARBA00005564"/>
    </source>
</evidence>
<organism evidence="3 4">
    <name type="scientific">Aspergillus versicolor CBS 583.65</name>
    <dbReference type="NCBI Taxonomy" id="1036611"/>
    <lineage>
        <taxon>Eukaryota</taxon>
        <taxon>Fungi</taxon>
        <taxon>Dikarya</taxon>
        <taxon>Ascomycota</taxon>
        <taxon>Pezizomycotina</taxon>
        <taxon>Eurotiomycetes</taxon>
        <taxon>Eurotiomycetidae</taxon>
        <taxon>Eurotiales</taxon>
        <taxon>Aspergillaceae</taxon>
        <taxon>Aspergillus</taxon>
        <taxon>Aspergillus subgen. Nidulantes</taxon>
    </lineage>
</organism>
<evidence type="ECO:0000256" key="2">
    <source>
        <dbReference type="SAM" id="SignalP"/>
    </source>
</evidence>
<protein>
    <recommendedName>
        <fullName evidence="5">6-phosphogluconolactonase</fullName>
    </recommendedName>
</protein>
<evidence type="ECO:0000313" key="4">
    <source>
        <dbReference type="Proteomes" id="UP000184073"/>
    </source>
</evidence>
<feature type="chain" id="PRO_5012883020" description="6-phosphogluconolactonase" evidence="2">
    <location>
        <begin position="30"/>
        <end position="423"/>
    </location>
</feature>
<proteinExistence type="inferred from homology"/>
<sequence length="423" mass="44612">MSAIPGLRTLASLGLSLVSIPALATQAQAQTTAATLFATHYNTKSIYTLSLSRASNGSYTLTESSKLETCGEYPSWITLDAETGTIYCSDEYGWKNEQETVNGSLTALSVDEGVLTEIAKTDAAPSGVNNVVYEGDGGEQYLAIAHYSGSAVSTYALPLEDGADPLQLFEFELSAPGTVPANQDAPHPHQALLDPTGAFVLVPDLGADLVRVFAIDKANGKLNTCPPLNYTLGGGPRHAVFSTASEDQQLRLQGSRAPRDTAGTVLYVAGELNGKVEAFAVSYQESGCLAFKQIEAEVPYPEEFPEGASLGEIRLADSHLYVSVRSDKAFDGNDSIAKLDLDRDGNFEFQNINSSGGEVPRTFAINKAGDLVAVGNQVSSNVAIVERDPDTGLLGSVVTSLFIGTPGDPDNSLSGLSSIIWDE</sequence>
<dbReference type="OrthoDB" id="9972196at2759"/>
<dbReference type="AlphaFoldDB" id="A0A1L9PAT6"/>
<dbReference type="Proteomes" id="UP000184073">
    <property type="component" value="Unassembled WGS sequence"/>
</dbReference>
<dbReference type="SUPFAM" id="SSF50974">
    <property type="entry name" value="Nitrous oxide reductase, N-terminal domain"/>
    <property type="match status" value="1"/>
</dbReference>
<name>A0A1L9PAT6_ASPVE</name>
<dbReference type="InterPro" id="IPR015943">
    <property type="entry name" value="WD40/YVTN_repeat-like_dom_sf"/>
</dbReference>
<dbReference type="PANTHER" id="PTHR30344:SF1">
    <property type="entry name" value="6-PHOSPHOGLUCONOLACTONASE"/>
    <property type="match status" value="1"/>
</dbReference>
<reference evidence="4" key="1">
    <citation type="journal article" date="2017" name="Genome Biol.">
        <title>Comparative genomics reveals high biological diversity and specific adaptations in the industrially and medically important fungal genus Aspergillus.</title>
        <authorList>
            <person name="de Vries R.P."/>
            <person name="Riley R."/>
            <person name="Wiebenga A."/>
            <person name="Aguilar-Osorio G."/>
            <person name="Amillis S."/>
            <person name="Uchima C.A."/>
            <person name="Anderluh G."/>
            <person name="Asadollahi M."/>
            <person name="Askin M."/>
            <person name="Barry K."/>
            <person name="Battaglia E."/>
            <person name="Bayram O."/>
            <person name="Benocci T."/>
            <person name="Braus-Stromeyer S.A."/>
            <person name="Caldana C."/>
            <person name="Canovas D."/>
            <person name="Cerqueira G.C."/>
            <person name="Chen F."/>
            <person name="Chen W."/>
            <person name="Choi C."/>
            <person name="Clum A."/>
            <person name="Dos Santos R.A."/>
            <person name="Damasio A.R."/>
            <person name="Diallinas G."/>
            <person name="Emri T."/>
            <person name="Fekete E."/>
            <person name="Flipphi M."/>
            <person name="Freyberg S."/>
            <person name="Gallo A."/>
            <person name="Gournas C."/>
            <person name="Habgood R."/>
            <person name="Hainaut M."/>
            <person name="Harispe M.L."/>
            <person name="Henrissat B."/>
            <person name="Hilden K.S."/>
            <person name="Hope R."/>
            <person name="Hossain A."/>
            <person name="Karabika E."/>
            <person name="Karaffa L."/>
            <person name="Karanyi Z."/>
            <person name="Krasevec N."/>
            <person name="Kuo A."/>
            <person name="Kusch H."/>
            <person name="LaButti K."/>
            <person name="Lagendijk E.L."/>
            <person name="Lapidus A."/>
            <person name="Levasseur A."/>
            <person name="Lindquist E."/>
            <person name="Lipzen A."/>
            <person name="Logrieco A.F."/>
            <person name="MacCabe A."/>
            <person name="Maekelae M.R."/>
            <person name="Malavazi I."/>
            <person name="Melin P."/>
            <person name="Meyer V."/>
            <person name="Mielnichuk N."/>
            <person name="Miskei M."/>
            <person name="Molnar A.P."/>
            <person name="Mule G."/>
            <person name="Ngan C.Y."/>
            <person name="Orejas M."/>
            <person name="Orosz E."/>
            <person name="Ouedraogo J.P."/>
            <person name="Overkamp K.M."/>
            <person name="Park H.-S."/>
            <person name="Perrone G."/>
            <person name="Piumi F."/>
            <person name="Punt P.J."/>
            <person name="Ram A.F."/>
            <person name="Ramon A."/>
            <person name="Rauscher S."/>
            <person name="Record E."/>
            <person name="Riano-Pachon D.M."/>
            <person name="Robert V."/>
            <person name="Roehrig J."/>
            <person name="Ruller R."/>
            <person name="Salamov A."/>
            <person name="Salih N.S."/>
            <person name="Samson R.A."/>
            <person name="Sandor E."/>
            <person name="Sanguinetti M."/>
            <person name="Schuetze T."/>
            <person name="Sepcic K."/>
            <person name="Shelest E."/>
            <person name="Sherlock G."/>
            <person name="Sophianopoulou V."/>
            <person name="Squina F.M."/>
            <person name="Sun H."/>
            <person name="Susca A."/>
            <person name="Todd R.B."/>
            <person name="Tsang A."/>
            <person name="Unkles S.E."/>
            <person name="van de Wiele N."/>
            <person name="van Rossen-Uffink D."/>
            <person name="Oliveira J.V."/>
            <person name="Vesth T.C."/>
            <person name="Visser J."/>
            <person name="Yu J.-H."/>
            <person name="Zhou M."/>
            <person name="Andersen M.R."/>
            <person name="Archer D.B."/>
            <person name="Baker S.E."/>
            <person name="Benoit I."/>
            <person name="Brakhage A.A."/>
            <person name="Braus G.H."/>
            <person name="Fischer R."/>
            <person name="Frisvad J.C."/>
            <person name="Goldman G.H."/>
            <person name="Houbraken J."/>
            <person name="Oakley B."/>
            <person name="Pocsi I."/>
            <person name="Scazzocchio C."/>
            <person name="Seiboth B."/>
            <person name="vanKuyk P.A."/>
            <person name="Wortman J."/>
            <person name="Dyer P.S."/>
            <person name="Grigoriev I.V."/>
        </authorList>
    </citation>
    <scope>NUCLEOTIDE SEQUENCE [LARGE SCALE GENOMIC DNA]</scope>
    <source>
        <strain evidence="4">CBS 583.65</strain>
    </source>
</reference>
<feature type="signal peptide" evidence="2">
    <location>
        <begin position="1"/>
        <end position="29"/>
    </location>
</feature>
<dbReference type="VEuPathDB" id="FungiDB:ASPVEDRAFT_125757"/>
<dbReference type="GO" id="GO:0017057">
    <property type="term" value="F:6-phosphogluconolactonase activity"/>
    <property type="evidence" value="ECO:0007669"/>
    <property type="project" value="TreeGrafter"/>
</dbReference>
<evidence type="ECO:0008006" key="5">
    <source>
        <dbReference type="Google" id="ProtNLM"/>
    </source>
</evidence>
<comment type="similarity">
    <text evidence="1">Belongs to the cycloisomerase 2 family.</text>
</comment>
<evidence type="ECO:0000313" key="3">
    <source>
        <dbReference type="EMBL" id="OJI98640.1"/>
    </source>
</evidence>
<dbReference type="InterPro" id="IPR050282">
    <property type="entry name" value="Cycloisomerase_2"/>
</dbReference>
<dbReference type="InterPro" id="IPR011045">
    <property type="entry name" value="N2O_reductase_N"/>
</dbReference>
<dbReference type="InterPro" id="IPR019405">
    <property type="entry name" value="Lactonase_7-beta_prop"/>
</dbReference>
<dbReference type="PANTHER" id="PTHR30344">
    <property type="entry name" value="6-PHOSPHOGLUCONOLACTONASE-RELATED"/>
    <property type="match status" value="1"/>
</dbReference>
<accession>A0A1L9PAT6</accession>
<gene>
    <name evidence="3" type="ORF">ASPVEDRAFT_125757</name>
</gene>
<dbReference type="EMBL" id="KV878126">
    <property type="protein sequence ID" value="OJI98640.1"/>
    <property type="molecule type" value="Genomic_DNA"/>
</dbReference>
<dbReference type="STRING" id="1036611.A0A1L9PAT6"/>
<dbReference type="RefSeq" id="XP_040664403.1">
    <property type="nucleotide sequence ID" value="XM_040806297.1"/>
</dbReference>
<keyword evidence="4" id="KW-1185">Reference proteome</keyword>
<dbReference type="Pfam" id="PF10282">
    <property type="entry name" value="Lactonase"/>
    <property type="match status" value="1"/>
</dbReference>